<dbReference type="EMBL" id="QOCE01000053">
    <property type="protein sequence ID" value="RBW49670.1"/>
    <property type="molecule type" value="Genomic_DNA"/>
</dbReference>
<comment type="caution">
    <text evidence="2">The sequence shown here is derived from an EMBL/GenBank/DDBJ whole genome shotgun (WGS) entry which is preliminary data.</text>
</comment>
<protein>
    <submittedName>
        <fullName evidence="2">Uncharacterized protein</fullName>
    </submittedName>
</protein>
<keyword evidence="1" id="KW-1133">Transmembrane helix</keyword>
<feature type="transmembrane region" description="Helical" evidence="1">
    <location>
        <begin position="33"/>
        <end position="55"/>
    </location>
</feature>
<dbReference type="RefSeq" id="WP_113825842.1">
    <property type="nucleotide sequence ID" value="NZ_QOCE01000053.1"/>
</dbReference>
<reference evidence="2 3" key="1">
    <citation type="submission" date="2018-07" db="EMBL/GenBank/DDBJ databases">
        <title>Modular assembly of carbohydrate-degrading microbial communities in the ocean.</title>
        <authorList>
            <person name="Enke T.N."/>
            <person name="Datta M.S."/>
            <person name="Schwartzman J.A."/>
            <person name="Cermak N."/>
            <person name="Schmitz D.A."/>
            <person name="Barrere J."/>
            <person name="Cordero O.X."/>
        </authorList>
    </citation>
    <scope>NUCLEOTIDE SEQUENCE [LARGE SCALE GENOMIC DNA]</scope>
    <source>
        <strain evidence="2 3">C3M10</strain>
    </source>
</reference>
<organism evidence="2 3">
    <name type="scientific">Phaeobacter gallaeciensis</name>
    <dbReference type="NCBI Taxonomy" id="60890"/>
    <lineage>
        <taxon>Bacteria</taxon>
        <taxon>Pseudomonadati</taxon>
        <taxon>Pseudomonadota</taxon>
        <taxon>Alphaproteobacteria</taxon>
        <taxon>Rhodobacterales</taxon>
        <taxon>Roseobacteraceae</taxon>
        <taxon>Phaeobacter</taxon>
    </lineage>
</organism>
<dbReference type="OrthoDB" id="8601734at2"/>
<dbReference type="AlphaFoldDB" id="A0A366WIN0"/>
<dbReference type="Proteomes" id="UP000252706">
    <property type="component" value="Unassembled WGS sequence"/>
</dbReference>
<name>A0A366WIN0_9RHOB</name>
<evidence type="ECO:0000313" key="2">
    <source>
        <dbReference type="EMBL" id="RBW49670.1"/>
    </source>
</evidence>
<sequence length="173" mass="18715">MFLELIATVFAGMAMAGVVMVINRATGGRLPRWFAPVAAGAAMIGVTISSEYSWYGRTLDGMPEGLQVVQEVENKSMIRPWTYAVPFVDRFAAIDTSSIQRNPKLADQRLGDLYLFGRWAPVNKLPVLADCAGARRANLIDGANFDADGAVIDASWVQVAHDDPVLIALCEAV</sequence>
<evidence type="ECO:0000313" key="3">
    <source>
        <dbReference type="Proteomes" id="UP000252706"/>
    </source>
</evidence>
<proteinExistence type="predicted"/>
<gene>
    <name evidence="2" type="ORF">DS909_22580</name>
</gene>
<keyword evidence="1" id="KW-0812">Transmembrane</keyword>
<keyword evidence="1" id="KW-0472">Membrane</keyword>
<accession>A0A366WIN0</accession>
<feature type="transmembrane region" description="Helical" evidence="1">
    <location>
        <begin position="6"/>
        <end position="26"/>
    </location>
</feature>
<evidence type="ECO:0000256" key="1">
    <source>
        <dbReference type="SAM" id="Phobius"/>
    </source>
</evidence>